<organism evidence="2 3">
    <name type="scientific">Chryseobacterium defluvii</name>
    <dbReference type="NCBI Taxonomy" id="160396"/>
    <lineage>
        <taxon>Bacteria</taxon>
        <taxon>Pseudomonadati</taxon>
        <taxon>Bacteroidota</taxon>
        <taxon>Flavobacteriia</taxon>
        <taxon>Flavobacteriales</taxon>
        <taxon>Weeksellaceae</taxon>
        <taxon>Chryseobacterium group</taxon>
        <taxon>Chryseobacterium</taxon>
    </lineage>
</organism>
<keyword evidence="3" id="KW-1185">Reference proteome</keyword>
<comment type="caution">
    <text evidence="2">The sequence shown here is derived from an EMBL/GenBank/DDBJ whole genome shotgun (WGS) entry which is preliminary data.</text>
</comment>
<protein>
    <submittedName>
        <fullName evidence="2">Uncharacterized protein</fullName>
    </submittedName>
</protein>
<sequence>MMKKKFTGFILIFVSLSFFGQVGISTSTPTSTLSVNGSFATSYSENNLINYVISATDQVVTCAATSSAPTWILPVLGTGAANLKGREYTIRNVSGFDLTLKGSGSELIESGGTGSNTVTIPNGYTGFVKSTGGESSTGVTWVFSIIGTPGGVSTVFSLQYAKKTVSPIDSNTPVNSVVTIGNLKVRFNGTNPNNNNGYIEYQPEVNSHFTVLWRKVGSGGSGEFWGTASVTNTEWQRMPWSGDPNDRNFNPNNRDIAYAYIMMHNTKENYRITVNANNTISAGGTGNAVPTAPSAITIFVEKLD</sequence>
<dbReference type="AlphaFoldDB" id="A0A840KJZ6"/>
<gene>
    <name evidence="2" type="ORF">HNP38_002496</name>
</gene>
<evidence type="ECO:0000313" key="2">
    <source>
        <dbReference type="EMBL" id="MBB4807192.1"/>
    </source>
</evidence>
<dbReference type="EMBL" id="JACHLE010000003">
    <property type="protein sequence ID" value="MBB4807192.1"/>
    <property type="molecule type" value="Genomic_DNA"/>
</dbReference>
<accession>A0A840KJZ6</accession>
<keyword evidence="1" id="KW-0732">Signal</keyword>
<feature type="chain" id="PRO_5032386311" evidence="1">
    <location>
        <begin position="21"/>
        <end position="304"/>
    </location>
</feature>
<dbReference type="Proteomes" id="UP000592180">
    <property type="component" value="Unassembled WGS sequence"/>
</dbReference>
<evidence type="ECO:0000256" key="1">
    <source>
        <dbReference type="SAM" id="SignalP"/>
    </source>
</evidence>
<feature type="signal peptide" evidence="1">
    <location>
        <begin position="1"/>
        <end position="20"/>
    </location>
</feature>
<name>A0A840KJZ6_9FLAO</name>
<proteinExistence type="predicted"/>
<evidence type="ECO:0000313" key="3">
    <source>
        <dbReference type="Proteomes" id="UP000592180"/>
    </source>
</evidence>
<reference evidence="2 3" key="1">
    <citation type="submission" date="2020-08" db="EMBL/GenBank/DDBJ databases">
        <title>Functional genomics of gut bacteria from endangered species of beetles.</title>
        <authorList>
            <person name="Carlos-Shanley C."/>
        </authorList>
    </citation>
    <scope>NUCLEOTIDE SEQUENCE [LARGE SCALE GENOMIC DNA]</scope>
    <source>
        <strain evidence="2 3">S00151</strain>
    </source>
</reference>
<dbReference type="RefSeq" id="WP_184189875.1">
    <property type="nucleotide sequence ID" value="NZ_JACHLE010000003.1"/>
</dbReference>